<dbReference type="SUPFAM" id="SSF88723">
    <property type="entry name" value="PIN domain-like"/>
    <property type="match status" value="1"/>
</dbReference>
<sequence>LHVIPGYTVLVVDTNILLDSLASFASLVESERWTVIVPLAVITELDGLSANNNQLGVAAAESIAYISSHARTHSVSLKIQTSQGNYLHTLGLRSEDVQFDSDESLSERNMDDLILRAAVWQDDHWVDR</sequence>
<dbReference type="OrthoDB" id="2017974at2759"/>
<reference evidence="2 3" key="1">
    <citation type="journal article" date="2016" name="Mol. Biol. Evol.">
        <title>Comparative Genomics of Early-Diverging Mushroom-Forming Fungi Provides Insights into the Origins of Lignocellulose Decay Capabilities.</title>
        <authorList>
            <person name="Nagy L.G."/>
            <person name="Riley R."/>
            <person name="Tritt A."/>
            <person name="Adam C."/>
            <person name="Daum C."/>
            <person name="Floudas D."/>
            <person name="Sun H."/>
            <person name="Yadav J.S."/>
            <person name="Pangilinan J."/>
            <person name="Larsson K.H."/>
            <person name="Matsuura K."/>
            <person name="Barry K."/>
            <person name="Labutti K."/>
            <person name="Kuo R."/>
            <person name="Ohm R.A."/>
            <person name="Bhattacharya S.S."/>
            <person name="Shirouzu T."/>
            <person name="Yoshinaga Y."/>
            <person name="Martin F.M."/>
            <person name="Grigoriev I.V."/>
            <person name="Hibbett D.S."/>
        </authorList>
    </citation>
    <scope>NUCLEOTIDE SEQUENCE [LARGE SCALE GENOMIC DNA]</scope>
    <source>
        <strain evidence="2 3">HHB9708</strain>
    </source>
</reference>
<dbReference type="InterPro" id="IPR002716">
    <property type="entry name" value="PIN_dom"/>
</dbReference>
<dbReference type="EMBL" id="KV419418">
    <property type="protein sequence ID" value="KZS90982.1"/>
    <property type="molecule type" value="Genomic_DNA"/>
</dbReference>
<dbReference type="CDD" id="cd09880">
    <property type="entry name" value="PIN_Smg5-6-like"/>
    <property type="match status" value="1"/>
</dbReference>
<evidence type="ECO:0000313" key="3">
    <source>
        <dbReference type="Proteomes" id="UP000076722"/>
    </source>
</evidence>
<evidence type="ECO:0000259" key="1">
    <source>
        <dbReference type="Pfam" id="PF13638"/>
    </source>
</evidence>
<dbReference type="Pfam" id="PF13638">
    <property type="entry name" value="PIN_4"/>
    <property type="match status" value="1"/>
</dbReference>
<dbReference type="GO" id="GO:0004540">
    <property type="term" value="F:RNA nuclease activity"/>
    <property type="evidence" value="ECO:0007669"/>
    <property type="project" value="UniProtKB-ARBA"/>
</dbReference>
<evidence type="ECO:0000313" key="2">
    <source>
        <dbReference type="EMBL" id="KZS90982.1"/>
    </source>
</evidence>
<accession>A0A164RXR4</accession>
<dbReference type="InterPro" id="IPR029060">
    <property type="entry name" value="PIN-like_dom_sf"/>
</dbReference>
<feature type="non-terminal residue" evidence="2">
    <location>
        <position position="1"/>
    </location>
</feature>
<dbReference type="STRING" id="1314777.A0A164RXR4"/>
<keyword evidence="3" id="KW-1185">Reference proteome</keyword>
<feature type="domain" description="PIN" evidence="1">
    <location>
        <begin position="10"/>
        <end position="125"/>
    </location>
</feature>
<organism evidence="2 3">
    <name type="scientific">Sistotremastrum niveocremeum HHB9708</name>
    <dbReference type="NCBI Taxonomy" id="1314777"/>
    <lineage>
        <taxon>Eukaryota</taxon>
        <taxon>Fungi</taxon>
        <taxon>Dikarya</taxon>
        <taxon>Basidiomycota</taxon>
        <taxon>Agaricomycotina</taxon>
        <taxon>Agaricomycetes</taxon>
        <taxon>Sistotremastrales</taxon>
        <taxon>Sistotremastraceae</taxon>
        <taxon>Sertulicium</taxon>
        <taxon>Sertulicium niveocremeum</taxon>
    </lineage>
</organism>
<gene>
    <name evidence="2" type="ORF">SISNIDRAFT_385063</name>
</gene>
<proteinExistence type="predicted"/>
<dbReference type="Proteomes" id="UP000076722">
    <property type="component" value="Unassembled WGS sequence"/>
</dbReference>
<feature type="non-terminal residue" evidence="2">
    <location>
        <position position="128"/>
    </location>
</feature>
<name>A0A164RXR4_9AGAM</name>
<protein>
    <recommendedName>
        <fullName evidence="1">PIN domain-containing protein</fullName>
    </recommendedName>
</protein>
<dbReference type="Gene3D" id="3.40.50.1010">
    <property type="entry name" value="5'-nuclease"/>
    <property type="match status" value="1"/>
</dbReference>
<dbReference type="AlphaFoldDB" id="A0A164RXR4"/>